<dbReference type="Gene3D" id="3.40.50.11460">
    <property type="match status" value="1"/>
</dbReference>
<dbReference type="InterPro" id="IPR018201">
    <property type="entry name" value="Ketoacyl_synth_AS"/>
</dbReference>
<dbReference type="InterPro" id="IPR014030">
    <property type="entry name" value="Ketoacyl_synth_N"/>
</dbReference>
<dbReference type="SMART" id="SM00826">
    <property type="entry name" value="PKS_DH"/>
    <property type="match status" value="2"/>
</dbReference>
<dbReference type="InterPro" id="IPR020841">
    <property type="entry name" value="PKS_Beta-ketoAc_synthase_dom"/>
</dbReference>
<dbReference type="Pfam" id="PF21089">
    <property type="entry name" value="PKS_DH_N"/>
    <property type="match status" value="2"/>
</dbReference>
<dbReference type="SUPFAM" id="SSF53901">
    <property type="entry name" value="Thiolase-like"/>
    <property type="match status" value="3"/>
</dbReference>
<dbReference type="PROSITE" id="PS50075">
    <property type="entry name" value="CARRIER"/>
    <property type="match status" value="4"/>
</dbReference>
<dbReference type="InterPro" id="IPR016035">
    <property type="entry name" value="Acyl_Trfase/lysoPLipase"/>
</dbReference>
<feature type="active site" description="Proton donor; for dehydratase activity" evidence="9">
    <location>
        <position position="3868"/>
    </location>
</feature>
<dbReference type="SMART" id="SM00827">
    <property type="entry name" value="PKS_AT"/>
    <property type="match status" value="3"/>
</dbReference>
<dbReference type="InterPro" id="IPR020845">
    <property type="entry name" value="AMP-binding_CS"/>
</dbReference>
<dbReference type="Pfam" id="PF13193">
    <property type="entry name" value="AMP-binding_C"/>
    <property type="match status" value="1"/>
</dbReference>
<dbReference type="GO" id="GO:0031177">
    <property type="term" value="F:phosphopantetheine binding"/>
    <property type="evidence" value="ECO:0007669"/>
    <property type="project" value="InterPro"/>
</dbReference>
<reference evidence="14" key="1">
    <citation type="submission" date="2024-06" db="EMBL/GenBank/DDBJ databases">
        <title>The genome sequences of Kitasatospora sp. strain HUAS MG31.</title>
        <authorList>
            <person name="Mo P."/>
        </authorList>
    </citation>
    <scope>NUCLEOTIDE SEQUENCE</scope>
    <source>
        <strain evidence="14">HUAS MG31</strain>
    </source>
</reference>
<dbReference type="Gene3D" id="3.40.50.720">
    <property type="entry name" value="NAD(P)-binding Rossmann-like Domain"/>
    <property type="match status" value="3"/>
</dbReference>
<dbReference type="PROSITE" id="PS00012">
    <property type="entry name" value="PHOSPHOPANTETHEINE"/>
    <property type="match status" value="2"/>
</dbReference>
<keyword evidence="3" id="KW-0597">Phosphoprotein</keyword>
<dbReference type="InterPro" id="IPR016039">
    <property type="entry name" value="Thiolase-like"/>
</dbReference>
<dbReference type="InterPro" id="IPR009081">
    <property type="entry name" value="PP-bd_ACP"/>
</dbReference>
<evidence type="ECO:0000259" key="12">
    <source>
        <dbReference type="PROSITE" id="PS52004"/>
    </source>
</evidence>
<feature type="active site" description="Proton acceptor; for dehydratase activity" evidence="9">
    <location>
        <position position="1955"/>
    </location>
</feature>
<dbReference type="SUPFAM" id="SSF56801">
    <property type="entry name" value="Acetyl-CoA synthetase-like"/>
    <property type="match status" value="1"/>
</dbReference>
<dbReference type="PROSITE" id="PS52004">
    <property type="entry name" value="KS3_2"/>
    <property type="match status" value="3"/>
</dbReference>
<dbReference type="Pfam" id="PF02801">
    <property type="entry name" value="Ketoacyl-synt_C"/>
    <property type="match status" value="3"/>
</dbReference>
<dbReference type="Pfam" id="PF00109">
    <property type="entry name" value="ketoacyl-synt"/>
    <property type="match status" value="3"/>
</dbReference>
<dbReference type="InterPro" id="IPR014031">
    <property type="entry name" value="Ketoacyl_synth_C"/>
</dbReference>
<keyword evidence="8" id="KW-0012">Acyltransferase</keyword>
<dbReference type="EMBL" id="CP159872">
    <property type="protein sequence ID" value="XCM79312.1"/>
    <property type="molecule type" value="Genomic_DNA"/>
</dbReference>
<feature type="domain" description="Carrier" evidence="11">
    <location>
        <begin position="5477"/>
        <end position="5552"/>
    </location>
</feature>
<dbReference type="Pfam" id="PF16197">
    <property type="entry name" value="KAsynt_C_assoc"/>
    <property type="match status" value="3"/>
</dbReference>
<dbReference type="GO" id="GO:0006633">
    <property type="term" value="P:fatty acid biosynthetic process"/>
    <property type="evidence" value="ECO:0007669"/>
    <property type="project" value="InterPro"/>
</dbReference>
<feature type="region of interest" description="C-terminal hotdog fold" evidence="9">
    <location>
        <begin position="3806"/>
        <end position="3943"/>
    </location>
</feature>
<dbReference type="CDD" id="cd08956">
    <property type="entry name" value="KR_3_FAS_SDR_x"/>
    <property type="match status" value="3"/>
</dbReference>
<evidence type="ECO:0000256" key="5">
    <source>
        <dbReference type="ARBA" id="ARBA00022737"/>
    </source>
</evidence>
<dbReference type="GO" id="GO:0004312">
    <property type="term" value="F:fatty acid synthase activity"/>
    <property type="evidence" value="ECO:0007669"/>
    <property type="project" value="TreeGrafter"/>
</dbReference>
<feature type="domain" description="Carrier" evidence="11">
    <location>
        <begin position="2682"/>
        <end position="2757"/>
    </location>
</feature>
<dbReference type="Pfam" id="PF18369">
    <property type="entry name" value="PKS_DE"/>
    <property type="match status" value="1"/>
</dbReference>
<dbReference type="SUPFAM" id="SSF51735">
    <property type="entry name" value="NAD(P)-binding Rossmann-fold domains"/>
    <property type="match status" value="6"/>
</dbReference>
<dbReference type="InterPro" id="IPR000873">
    <property type="entry name" value="AMP-dep_synth/lig_dom"/>
</dbReference>
<dbReference type="PROSITE" id="PS00606">
    <property type="entry name" value="KS3_1"/>
    <property type="match status" value="3"/>
</dbReference>
<evidence type="ECO:0000256" key="8">
    <source>
        <dbReference type="ARBA" id="ARBA00023315"/>
    </source>
</evidence>
<dbReference type="Gene3D" id="3.40.50.12780">
    <property type="entry name" value="N-terminal domain of ligase-like"/>
    <property type="match status" value="1"/>
</dbReference>
<comment type="pathway">
    <text evidence="1">Antibiotic biosynthesis.</text>
</comment>
<feature type="domain" description="Carrier" evidence="11">
    <location>
        <begin position="940"/>
        <end position="1018"/>
    </location>
</feature>
<keyword evidence="4" id="KW-0808">Transferase</keyword>
<dbReference type="InterPro" id="IPR016036">
    <property type="entry name" value="Malonyl_transacylase_ACP-bd"/>
</dbReference>
<dbReference type="Pfam" id="PF22953">
    <property type="entry name" value="SpnB_Rossmann"/>
    <property type="match status" value="3"/>
</dbReference>
<dbReference type="GO" id="GO:0033068">
    <property type="term" value="P:macrolide biosynthetic process"/>
    <property type="evidence" value="ECO:0007669"/>
    <property type="project" value="UniProtKB-ARBA"/>
</dbReference>
<dbReference type="Gene3D" id="6.10.140.1830">
    <property type="match status" value="1"/>
</dbReference>
<dbReference type="InterPro" id="IPR049900">
    <property type="entry name" value="PKS_mFAS_DH"/>
</dbReference>
<dbReference type="InterPro" id="IPR050091">
    <property type="entry name" value="PKS_NRPS_Biosynth_Enz"/>
</dbReference>
<evidence type="ECO:0000256" key="7">
    <source>
        <dbReference type="ARBA" id="ARBA00023268"/>
    </source>
</evidence>
<feature type="domain" description="Ketosynthase family 3 (KS3)" evidence="12">
    <location>
        <begin position="1036"/>
        <end position="1460"/>
    </location>
</feature>
<dbReference type="InterPro" id="IPR049551">
    <property type="entry name" value="PKS_DH_C"/>
</dbReference>
<feature type="domain" description="PKS/mFAS DH" evidence="13">
    <location>
        <begin position="1923"/>
        <end position="2198"/>
    </location>
</feature>
<evidence type="ECO:0000256" key="4">
    <source>
        <dbReference type="ARBA" id="ARBA00022679"/>
    </source>
</evidence>
<feature type="domain" description="Carrier" evidence="11">
    <location>
        <begin position="4419"/>
        <end position="4494"/>
    </location>
</feature>
<dbReference type="PANTHER" id="PTHR43775:SF51">
    <property type="entry name" value="INACTIVE PHENOLPHTHIOCEROL SYNTHESIS POLYKETIDE SYNTHASE TYPE I PKS1-RELATED"/>
    <property type="match status" value="1"/>
</dbReference>
<feature type="region of interest" description="Disordered" evidence="10">
    <location>
        <begin position="3768"/>
        <end position="3802"/>
    </location>
</feature>
<name>A0AAU8JTY7_9ACTN</name>
<keyword evidence="7" id="KW-0511">Multifunctional enzyme</keyword>
<protein>
    <submittedName>
        <fullName evidence="14">SDR family NAD(P)-dependent oxidoreductase</fullName>
    </submittedName>
</protein>
<evidence type="ECO:0000259" key="11">
    <source>
        <dbReference type="PROSITE" id="PS50075"/>
    </source>
</evidence>
<feature type="compositionally biased region" description="Polar residues" evidence="10">
    <location>
        <begin position="2025"/>
        <end position="2041"/>
    </location>
</feature>
<feature type="active site" description="Proton acceptor; for dehydratase activity" evidence="9">
    <location>
        <position position="3703"/>
    </location>
</feature>
<evidence type="ECO:0000259" key="13">
    <source>
        <dbReference type="PROSITE" id="PS52019"/>
    </source>
</evidence>
<feature type="region of interest" description="N-terminal hotdog fold" evidence="9">
    <location>
        <begin position="3671"/>
        <end position="3795"/>
    </location>
</feature>
<feature type="region of interest" description="C-terminal hotdog fold" evidence="9">
    <location>
        <begin position="2060"/>
        <end position="2198"/>
    </location>
</feature>
<dbReference type="Gene3D" id="3.40.366.10">
    <property type="entry name" value="Malonyl-Coenzyme A Acyl Carrier Protein, domain 2"/>
    <property type="match status" value="3"/>
</dbReference>
<feature type="domain" description="PKS/mFAS DH" evidence="13">
    <location>
        <begin position="3671"/>
        <end position="3943"/>
    </location>
</feature>
<dbReference type="Pfam" id="PF08659">
    <property type="entry name" value="KR"/>
    <property type="match status" value="3"/>
</dbReference>
<evidence type="ECO:0000256" key="1">
    <source>
        <dbReference type="ARBA" id="ARBA00004792"/>
    </source>
</evidence>
<dbReference type="SMART" id="SM00825">
    <property type="entry name" value="PKS_KS"/>
    <property type="match status" value="3"/>
</dbReference>
<dbReference type="InterPro" id="IPR036736">
    <property type="entry name" value="ACP-like_sf"/>
</dbReference>
<dbReference type="InterPro" id="IPR057326">
    <property type="entry name" value="KR_dom"/>
</dbReference>
<dbReference type="Pfam" id="PF00501">
    <property type="entry name" value="AMP-binding"/>
    <property type="match status" value="1"/>
</dbReference>
<dbReference type="Gene3D" id="3.10.129.110">
    <property type="entry name" value="Polyketide synthase dehydratase"/>
    <property type="match status" value="2"/>
</dbReference>
<dbReference type="InterPro" id="IPR042099">
    <property type="entry name" value="ANL_N_sf"/>
</dbReference>
<dbReference type="Gene3D" id="3.30.70.3290">
    <property type="match status" value="3"/>
</dbReference>
<dbReference type="FunFam" id="3.40.366.10:FF:000002">
    <property type="entry name" value="Probable polyketide synthase 2"/>
    <property type="match status" value="3"/>
</dbReference>
<dbReference type="SMART" id="SM00823">
    <property type="entry name" value="PKS_PP"/>
    <property type="match status" value="4"/>
</dbReference>
<feature type="compositionally biased region" description="Low complexity" evidence="10">
    <location>
        <begin position="5559"/>
        <end position="5574"/>
    </location>
</feature>
<dbReference type="InterPro" id="IPR020806">
    <property type="entry name" value="PKS_PP-bd"/>
</dbReference>
<dbReference type="Gene3D" id="3.40.47.10">
    <property type="match status" value="3"/>
</dbReference>
<dbReference type="SMART" id="SM00822">
    <property type="entry name" value="PKS_KR"/>
    <property type="match status" value="3"/>
</dbReference>
<evidence type="ECO:0000256" key="6">
    <source>
        <dbReference type="ARBA" id="ARBA00023194"/>
    </source>
</evidence>
<feature type="domain" description="Ketosynthase family 3 (KS3)" evidence="12">
    <location>
        <begin position="2781"/>
        <end position="3206"/>
    </location>
</feature>
<dbReference type="CDD" id="cd00833">
    <property type="entry name" value="PKS"/>
    <property type="match status" value="3"/>
</dbReference>
<evidence type="ECO:0000256" key="10">
    <source>
        <dbReference type="SAM" id="MobiDB-lite"/>
    </source>
</evidence>
<evidence type="ECO:0000256" key="2">
    <source>
        <dbReference type="ARBA" id="ARBA00022450"/>
    </source>
</evidence>
<dbReference type="PROSITE" id="PS52019">
    <property type="entry name" value="PKS_MFAS_DH"/>
    <property type="match status" value="2"/>
</dbReference>
<feature type="domain" description="Ketosynthase family 3 (KS3)" evidence="12">
    <location>
        <begin position="4514"/>
        <end position="4938"/>
    </location>
</feature>
<gene>
    <name evidence="14" type="ORF">ABWK59_10420</name>
</gene>
<dbReference type="InterPro" id="IPR013968">
    <property type="entry name" value="PKS_KR"/>
</dbReference>
<dbReference type="InterPro" id="IPR049552">
    <property type="entry name" value="PKS_DH_N"/>
</dbReference>
<dbReference type="PANTHER" id="PTHR43775">
    <property type="entry name" value="FATTY ACID SYNTHASE"/>
    <property type="match status" value="1"/>
</dbReference>
<feature type="region of interest" description="Disordered" evidence="10">
    <location>
        <begin position="2015"/>
        <end position="2056"/>
    </location>
</feature>
<feature type="active site" description="Proton donor; for dehydratase activity" evidence="9">
    <location>
        <position position="2118"/>
    </location>
</feature>
<dbReference type="InterPro" id="IPR006162">
    <property type="entry name" value="Ppantetheine_attach_site"/>
</dbReference>
<dbReference type="Gene3D" id="1.10.1200.10">
    <property type="entry name" value="ACP-like"/>
    <property type="match status" value="4"/>
</dbReference>
<dbReference type="InterPro" id="IPR055123">
    <property type="entry name" value="SpnB-like_Rossmann"/>
</dbReference>
<dbReference type="KEGG" id="kcm:ABWK59_10420"/>
<dbReference type="Pfam" id="PF00550">
    <property type="entry name" value="PP-binding"/>
    <property type="match status" value="4"/>
</dbReference>
<dbReference type="InterPro" id="IPR025110">
    <property type="entry name" value="AMP-bd_C"/>
</dbReference>
<dbReference type="FunFam" id="3.40.47.10:FF:000019">
    <property type="entry name" value="Polyketide synthase type I"/>
    <property type="match status" value="3"/>
</dbReference>
<dbReference type="InterPro" id="IPR041618">
    <property type="entry name" value="PKS_DE"/>
</dbReference>
<dbReference type="InterPro" id="IPR032821">
    <property type="entry name" value="PKS_assoc"/>
</dbReference>
<keyword evidence="5" id="KW-0677">Repeat</keyword>
<dbReference type="FunFam" id="1.10.1200.10:FF:000007">
    <property type="entry name" value="Probable polyketide synthase pks17"/>
    <property type="match status" value="3"/>
</dbReference>
<dbReference type="SUPFAM" id="SSF55048">
    <property type="entry name" value="Probable ACP-binding domain of malonyl-CoA ACP transacylase"/>
    <property type="match status" value="3"/>
</dbReference>
<feature type="region of interest" description="N-terminal hotdog fold" evidence="9">
    <location>
        <begin position="1923"/>
        <end position="2048"/>
    </location>
</feature>
<organism evidence="14">
    <name type="scientific">Kitasatospora camelliae</name>
    <dbReference type="NCBI Taxonomy" id="3156397"/>
    <lineage>
        <taxon>Bacteria</taxon>
        <taxon>Bacillati</taxon>
        <taxon>Actinomycetota</taxon>
        <taxon>Actinomycetes</taxon>
        <taxon>Kitasatosporales</taxon>
        <taxon>Streptomycetaceae</taxon>
        <taxon>Kitasatospora</taxon>
    </lineage>
</organism>
<dbReference type="Pfam" id="PF00698">
    <property type="entry name" value="Acyl_transf_1"/>
    <property type="match status" value="3"/>
</dbReference>
<dbReference type="SUPFAM" id="SSF47336">
    <property type="entry name" value="ACP-like"/>
    <property type="match status" value="4"/>
</dbReference>
<feature type="region of interest" description="Disordered" evidence="10">
    <location>
        <begin position="5556"/>
        <end position="5577"/>
    </location>
</feature>
<dbReference type="InterPro" id="IPR020807">
    <property type="entry name" value="PKS_DH"/>
</dbReference>
<evidence type="ECO:0000256" key="3">
    <source>
        <dbReference type="ARBA" id="ARBA00022553"/>
    </source>
</evidence>
<dbReference type="InterPro" id="IPR042104">
    <property type="entry name" value="PKS_dehydratase_sf"/>
</dbReference>
<keyword evidence="6" id="KW-0045">Antibiotic biosynthesis</keyword>
<dbReference type="InterPro" id="IPR014043">
    <property type="entry name" value="Acyl_transferase_dom"/>
</dbReference>
<sequence>MLRTELIRPLPELLRSQAESHHDKPAFRDGRRTVGYAELEARTARLAGHLAALGLGRGERVAIHLDAGVEVVESYLAVVRAAGVAVPVNPHAGDEELAHLLDDSGATAVLTDTRHLDQVLRLRADRPGLLVVVSGAALQGLPSYETLAATEPPVPARDDLGLDETAFMLYTSGSTGAPKGVLSTQRSCLWSVAACYAPLLGLSESDLVLWPLPLFHSLAHIVCVLGVTATGATAHIMSGFSADEVLAELRSDGYTFLAGVPALYHHLLREAGDGRLDAPDLRVCLSTGAVTSASLARSFEAAFGVPLLNSYGSTETCGAIATEAPGAERVEGSSGLPVPGLEVRVVDPETGIDTGPGTEGEVWVRGPSLMWGYHNRPEATAEALREGWYRTGDLAVRAPGGQLTVSGRRKELIIRGGENIHPGEIEAVVRTVPGVLDVAVAGRPDEVLGEVPVAFVVAGPGGVTAEAVFGACAERLAYFKVPQEVHAIEAVPRTASGKVTRHRLFDQPATLLGARGARQEALYRVDWVPVPAEAAGEPPRAAVLGDAPAGPAGERYADLAELAAAAPELVYLAWPGAGAGEGEGAGGGEPVADAARRTAADCADLMERWLAEERLAATRLVVLTRGALAVHPGEEVPGLAAAPVWGLLRAAQTRHPDRFVLADLDGEAASLAALPAALATGEPQFAVRGGVLRVPRLVPIAPARAGLPVEGTVLVTGAGGAVAAAISRRLVAEHGVRHLVLVSTTPDSAALAVELGELGAQVTLAACDTANRPAVAELLAGLPAEHPLTAVVHAAGVPGLAAGGQADRWVRTAVDGAVALHELTADLDLTAFLLVSTADGLLGAAGGEQGGCGAFLDALAQHRRAGGRHAVSLAWDTAGEDGASEAELGALLDSALGGADTPVVATRETDGVLFRAAVAAGDRAADTAFATRLRALPAADRRQAVLGLVQTEAAGVLGQGLPRAIAPQRAFKDHGVDSASAVRLRNRLRTVLGLRLPATVVFDHPTPDRLTDFLLAELLDEAPAFTAPAQMEAADGDPIAIVAMSCRYPGGADTPEALWELVAEGRDAVSPFPTDRGWDTEALFGGAPDASGSSYVREGGFLYDSAEFDPDFFGISPREALAMDPQQRLLLETSWETFERAGIDPGSLRGSRTGVFTGVMFHDYASRLPRTPEEVEGYLGTGTAGSVASGRVAYTFGLEGPAITVDTACSSSLVALHLAVAALRRGECDLALAGGVALMATPEVFVEFSRQRGLAEDGRCKSFAAAADGTGWAEGVGVLLVERLSDARRHGHPVLALVRGTAVNQDGASNGLTAPNGPAQERVIREALATAGLSPAEVDAVEAHGTGTRLGDPIEANALLATYGQERELPLLLGSLKSNIGHAQAAAGVGGIIKMVLAMQHGLLPRTLHVDQPTPHVDWTAGAVELLTEDRAWPATGHPRRAGISSFGISGTNAHVIVEHVPAEEEQPSCGTAEEAVLPLVVSAKSPAALRAQAERLRAMVDGSLVPADLGYSLVTTRSAFQHRAVVLGSRAEELAAGLEALAAGTETATVVEGTATGTARTVFVFPGQGAQWAGMAVELLHTEPVFAARITECAQALAEFTDWNLLDVLRGTEDAPGYDRVDVVQPALWAVMVSLAALWRSYGVEPAAVIGHSQGEIAAATVAGALSLQDGARVVALRSKAITAIAGRGGMVSIALAPKELDLSRWTGRISVAAVNGPASVVVSGDADALDDLVERFTEEGVRARRVPVDYASHSAHVEELHDTLQELLAPVAPLRPEVPLFSTVDGDWLGGTPMDALYWYRNLRQTVRLQEATAALAEQGHDLFVEVSPHPVLTGAVEDTLNGAPARAVGSLRRDDGGSRRFLTSLAQAYTAGAAVDWARLFPGARRIALPTYTFQRSRYWLEATATATDVTTAGLAAPEHPMLGAAVPLADGRGHLLTGLISRSTHPWLADHTVMGATLLPGTAMVDLAIRAGDEVGCGRLEELTLQAPLILPEQGGVQLQVVVGEADASGARPVGLHSRPQDASATQPWTRHASGTLSPAAPAAPADLTSWPPAGAEPLPVADLYERLAAGYGPAFQGVRAAWKRGEEVFSEVLLAEEVADRSARYGLHPALLDAALHAMDLGAVRHAQDSAEGHLAFSWSGVSLHTAGATALRVRLSPVGLDAVALEAADEHGTPVVSVESLAVRPVSAEQLASVGAGHGTDSLFRVEWTELPAAAVAAGRRALVGADPLGVAAGLTAAGGTVAAYADLAALAAADDAVPETVLLPLAPSGDGELVPAVQAATRGLLELLQAWLAEERFAESRLVVLTRGAVATGGDALPDLVTAPLWGLVRSAQSEHPDRFTLVDLDGTDASYRALPAALAGGEPQLLLRDGAVRAARLARVRPAEESAPALDPEGTALVTGATGGLGVLAARHLVTAHGVRHLLLTSRRGAEAPGSAELVAELTALGAEVTLAACDVADRDALAALLAGIPAEHPLTAVVHTAGIVDDGVIETLTGEQVDRVLAPKLSGALHLAELTAGSDLAAFVLYSSAAAVFGAGGQANYAAANAFLDAYAGHLRAVGRPALSLAWGLWAERSGMGGRLTGTDLRRIAGVGTAALSAEEGLALLDAARATGEAALMPIRLDLAAVRAQSGAVHPLLRGLVRARSARPKQADRAGGSALAQRLAGLAGAERDRELLELVRATAGTVLGYAPGAVVDPERTFKELGFDSLTAVELRNRLHGSTGLRLPATLIFNYPTPNALAGHLREQLLGGLLPAAVTAAPVAAPAGAAGEDDPVVIVGMGCRFPGEVRTPEELWELVLAERDAVGPLPTDRGWDVDGLYDPDPDRVGTSYTREGGFLYDVAEFDAAFFGISPREAHATDPQQRLLLETSWEAFERAGIDPATVRGGQVGVFVGTHGQDYGTLLAAAPPGNENFLVTGNAASVVSGRIAYTLGLEGPAVTIDTACSSSLVALHLAVQSLRAGECSLALAAGAAVMATPEGLVAFSRQRGLAEDGRCKAFAGAADGFGMAEGVGVLLVERLSDARRHGHPVLAVVRATAINQDGASNGLTAPNGPAQERVIRQALATAGLTAADVDAVEAHGTGTRLGDPIEAHALLATYGRQRELPLLLGSVKSNLGHTQSAAGAAGVIKMVLAMQHGLLPRTLHIDEPTPHVDWTAGSVELLTETRAWPETGGRPRRVGVSSFGVSGTNAHVILEQAPAPEPAPQPTAQLATRPGVLPLVVSAKSADALRAQAGRLAGRVEQPVDLGYSLVTTRSAFQHRAVVLGSRAEELAAGLEALAAGTETATVVEGTATGTARTVFVFPGQGAQWAGMAVELLDTETVFAARITECADALAEFTDWNLLDVLRGTEGAPGYDRVDVVQPALWAVMVSLAALWRSYGVEPAAVIGHSQGEIAAATVAGALSLQDGARVVALRSKAITAIAGRGGMVSLPQSAEEAVATLAPWADRVSVAAVNGPSSVVVAGDADALDELLARCAADGVHARRIKVDYASHSAHVERIEAELLELLAPVAPRPAAVPFLSTVDGDWLDTTALDARYWYRNLRQTVRLHEAVTRLAELGHDLFVEISPHPVLTSALQDTLDGTPARAVGSLRRDEGGSRRFLTSLAQAYTAGAAVDWARLFPGARRIDLPTYAFQRSRYWLDTLAATADVTTAGLAAPEHPMLGAAVPLADGHGHLLTGLLSRHTTPWLADHTVQGATLLPGTAFLELAVRAGDEVGCGRVEELTLEAPLILPEQGGVRFQVLIGAESGGVRPLQIHSRPAEAAEEEPWTRHASGSLAPQAGEAAEPTAWPPKGAEALEVGDAYQRLAEAGVDYGPAFQGLRAAWLDREGTVHAEVALPAAEQAAAARYGLHPALLDAALHAMGLVPEAEQGRLAFSWGGVTLHASGATALRVRLTRTAPDTLALSVTDPTGTPVATVESLLLRPVSAEQLRTADRTVRDALLRVEWLPVAAAGQPERSWTVLGERGDGLADLAALGATVDAGAPVPDVVAVELDPYAGPEGAVELSAAVSAATGRVLRLVQEWLVDPRFAQARLAVLTRGAVSAGAGCPDPVSAAVWGLVRSAQSENPDRLLLVDRDGDGGEPPLAALPVDTEPQLAVRAGAVLVPRLAKAPAGTGEPQPLDVSGTVLVTGAVGGLGELTARHLVSAHGARRLLLTSRRGAEAPGSAELVAELTALGAEVTLAACDVADRDALAALLAGIPAEHPLTAVVHTAGVVDDGIVVALSPEQVDRVLAPKVTGALNLHELAGDVRSFVLFSAAAGVLGNPGQANYAAANCFLDALAERRRARGLPAVSMAWGLWQERTGMAGRLDEGDLQRIVRGGAVAMTAETGLALFDAAAASGEPVLVPIQLDRARLRGQTGPLPVLLRDLAGGGRGSARRTAGGAEAVAAGGLAERLAGLSGEERRRTVLDLVRGHVAGVLGHGSGEAVEEDKALKELGFDSLTAVELRNRLNAATGLRLPATLVFNHPTPQALAAHLLRELLGDEADAPARTTRVADAGADEPIAIVAMSCRFPGGISTPEGLWEVLADGGSVLSGFPADRGWDLEGIYHPEPGTPGRTYARTGGFLTDVAGFDPAFFGINRREALAMDPQQRLLLETGWEAFERAGIDPQSLRGTRTGVYAGMVYHDYATWVQDVPEEVDGYLGNGSAASVATGRVAYALGLEGPAVTVDTACSSSLVALHFAAAALRRGECDLALAGGVTVMSTPKLLIEFARQRGLAEDGRCKAFAEGADGTAFSEGIGLLLVERVSDARRNGHPVLAVLRGSAVNQDGASNGLTAPNGTAQEKVIRQALETAGLSAAEVDVVEAHGTGTKLGDPIEAQALLATYGQDRELPLLLGSVKSNIGHTQAAAGVAGVIKTVLAMRHGVLPGTLHVEQPSPHVDWTAGAVELALGTRDWPATGRPRRAGVSSFGISGTNAHVVLEEGDPAPAAPGRTGEERAAVRPLLLSGRTEEALRGQAARLLELVEDRPELHPADLGLSLATTRSQFPYRGAVVAAGRDELLGGLTALANGTTPAPGVLRGRAASGRTAFLFTGQGAQRVGMGRGLAEAFPVFASAFDEVCGELDRFLERPLREVIAEGGEELDRTGWTQPALFAVEVALFRLVESFGVRPQFLAGHSIGEIAAFHVAGVLSLGDAAKLVTTRARLMQHLPSGGAMVALRAGEDTVRPLLTDRVSIAAVNGPRSVVIAGDADEVHAIATQFEKARPLKVSHAFHSPLMDPMLDEFREVAASLSYAEPRIPIVSTLTGRLATTEELTDPDYWVRHARQAVRFHDAVTTLADKGVTTFLELGPDAVLTAMGQECLDAAEGSGRAFVPVLRRDRDEEHTLVSALAALHLRGVPVDWAAFHADGRRVALPTYAFQRERFWLEVTQPRAVDPVDAAFWAAVEQQDEGSLAALLRVEGEAGLPAELAAALPLLAAWRRGRETVPAARPAEEPVAEGRPDAVAVLRERLASLAEPERDELVLDLVESCVAGVFGELPPTGLDAERGFLEQGFDSLTAVELRKLLAEATGLRLSSTLIFDYPTPAALAKQLRTELDPGLPGVGPAASPVSPAAAEAADTADDLIDEMDLGDLLRLARDNS</sequence>
<dbReference type="InterPro" id="IPR036291">
    <property type="entry name" value="NAD(P)-bd_dom_sf"/>
</dbReference>
<dbReference type="Gene3D" id="3.30.300.30">
    <property type="match status" value="1"/>
</dbReference>
<dbReference type="PROSITE" id="PS00455">
    <property type="entry name" value="AMP_BINDING"/>
    <property type="match status" value="1"/>
</dbReference>
<dbReference type="InterPro" id="IPR001227">
    <property type="entry name" value="Ac_transferase_dom_sf"/>
</dbReference>
<evidence type="ECO:0000256" key="9">
    <source>
        <dbReference type="PROSITE-ProRule" id="PRU01363"/>
    </source>
</evidence>
<dbReference type="SUPFAM" id="SSF52151">
    <property type="entry name" value="FabD/lysophospholipase-like"/>
    <property type="match status" value="3"/>
</dbReference>
<proteinExistence type="predicted"/>
<keyword evidence="2" id="KW-0596">Phosphopantetheine</keyword>
<dbReference type="Pfam" id="PF14765">
    <property type="entry name" value="PS-DH"/>
    <property type="match status" value="2"/>
</dbReference>
<dbReference type="GO" id="GO:0004315">
    <property type="term" value="F:3-oxoacyl-[acyl-carrier-protein] synthase activity"/>
    <property type="evidence" value="ECO:0007669"/>
    <property type="project" value="InterPro"/>
</dbReference>
<dbReference type="InterPro" id="IPR045851">
    <property type="entry name" value="AMP-bd_C_sf"/>
</dbReference>
<accession>A0AAU8JTY7</accession>
<dbReference type="SMART" id="SM01294">
    <property type="entry name" value="PKS_PP_betabranch"/>
    <property type="match status" value="3"/>
</dbReference>
<evidence type="ECO:0000313" key="14">
    <source>
        <dbReference type="EMBL" id="XCM79312.1"/>
    </source>
</evidence>